<dbReference type="SFLD" id="SFLDS00029">
    <property type="entry name" value="Radical_SAM"/>
    <property type="match status" value="1"/>
</dbReference>
<dbReference type="GO" id="GO:0051539">
    <property type="term" value="F:4 iron, 4 sulfur cluster binding"/>
    <property type="evidence" value="ECO:0007669"/>
    <property type="project" value="UniProtKB-KW"/>
</dbReference>
<dbReference type="EMBL" id="JWZX01001945">
    <property type="protein sequence ID" value="KOO31729.1"/>
    <property type="molecule type" value="Genomic_DNA"/>
</dbReference>
<comment type="cofactor">
    <cofactor evidence="1">
        <name>[4Fe-4S] cluster</name>
        <dbReference type="ChEBI" id="CHEBI:49883"/>
    </cofactor>
</comment>
<keyword evidence="5" id="KW-0489">Methyltransferase</keyword>
<dbReference type="SFLD" id="SFLDG01062">
    <property type="entry name" value="methyltransferase_(Class_A)"/>
    <property type="match status" value="1"/>
</dbReference>
<dbReference type="InterPro" id="IPR040072">
    <property type="entry name" value="Methyltransferase_A"/>
</dbReference>
<keyword evidence="13" id="KW-1185">Reference proteome</keyword>
<dbReference type="GO" id="GO:0070475">
    <property type="term" value="P:rRNA base methylation"/>
    <property type="evidence" value="ECO:0007669"/>
    <property type="project" value="TreeGrafter"/>
</dbReference>
<keyword evidence="9" id="KW-0408">Iron</keyword>
<feature type="domain" description="Radical SAM core" evidence="11">
    <location>
        <begin position="61"/>
        <end position="297"/>
    </location>
</feature>
<keyword evidence="4" id="KW-0963">Cytoplasm</keyword>
<dbReference type="GO" id="GO:0005737">
    <property type="term" value="C:cytoplasm"/>
    <property type="evidence" value="ECO:0007669"/>
    <property type="project" value="UniProtKB-SubCell"/>
</dbReference>
<evidence type="ECO:0000256" key="10">
    <source>
        <dbReference type="ARBA" id="ARBA00023014"/>
    </source>
</evidence>
<dbReference type="AlphaFoldDB" id="A0A0M0JYT0"/>
<dbReference type="InterPro" id="IPR004383">
    <property type="entry name" value="rRNA_lsu_MTrfase_RlmN/Cfr"/>
</dbReference>
<keyword evidence="3" id="KW-0004">4Fe-4S</keyword>
<evidence type="ECO:0000256" key="6">
    <source>
        <dbReference type="ARBA" id="ARBA00022679"/>
    </source>
</evidence>
<dbReference type="Proteomes" id="UP000037460">
    <property type="component" value="Unassembled WGS sequence"/>
</dbReference>
<dbReference type="InterPro" id="IPR007197">
    <property type="entry name" value="rSAM"/>
</dbReference>
<dbReference type="InterPro" id="IPR058240">
    <property type="entry name" value="rSAM_sf"/>
</dbReference>
<dbReference type="SFLD" id="SFLDF00275">
    <property type="entry name" value="adenosine_C2_methyltransferase"/>
    <property type="match status" value="1"/>
</dbReference>
<dbReference type="GO" id="GO:0046872">
    <property type="term" value="F:metal ion binding"/>
    <property type="evidence" value="ECO:0007669"/>
    <property type="project" value="UniProtKB-KW"/>
</dbReference>
<dbReference type="Gene3D" id="3.20.20.70">
    <property type="entry name" value="Aldolase class I"/>
    <property type="match status" value="1"/>
</dbReference>
<gene>
    <name evidence="12" type="ORF">Ctob_005807</name>
</gene>
<dbReference type="PROSITE" id="PS51918">
    <property type="entry name" value="RADICAL_SAM"/>
    <property type="match status" value="1"/>
</dbReference>
<dbReference type="PANTHER" id="PTHR30544">
    <property type="entry name" value="23S RRNA METHYLTRANSFERASE"/>
    <property type="match status" value="1"/>
</dbReference>
<protein>
    <submittedName>
        <fullName evidence="12">Radical sam cfr family</fullName>
    </submittedName>
</protein>
<dbReference type="OrthoDB" id="538249at2759"/>
<comment type="caution">
    <text evidence="12">The sequence shown here is derived from an EMBL/GenBank/DDBJ whole genome shotgun (WGS) entry which is preliminary data.</text>
</comment>
<evidence type="ECO:0000259" key="11">
    <source>
        <dbReference type="PROSITE" id="PS51918"/>
    </source>
</evidence>
<evidence type="ECO:0000313" key="13">
    <source>
        <dbReference type="Proteomes" id="UP000037460"/>
    </source>
</evidence>
<dbReference type="PANTHER" id="PTHR30544:SF9">
    <property type="entry name" value="RADICAL SAM SUPERFAMILY PROTEIN"/>
    <property type="match status" value="1"/>
</dbReference>
<proteinExistence type="predicted"/>
<dbReference type="GO" id="GO:0030488">
    <property type="term" value="P:tRNA methylation"/>
    <property type="evidence" value="ECO:0007669"/>
    <property type="project" value="TreeGrafter"/>
</dbReference>
<dbReference type="PIRSF" id="PIRSF006004">
    <property type="entry name" value="CHP00048"/>
    <property type="match status" value="1"/>
</dbReference>
<reference evidence="13" key="1">
    <citation type="journal article" date="2015" name="PLoS Genet.">
        <title>Genome Sequence and Transcriptome Analyses of Chrysochromulina tobin: Metabolic Tools for Enhanced Algal Fitness in the Prominent Order Prymnesiales (Haptophyceae).</title>
        <authorList>
            <person name="Hovde B.T."/>
            <person name="Deodato C.R."/>
            <person name="Hunsperger H.M."/>
            <person name="Ryken S.A."/>
            <person name="Yost W."/>
            <person name="Jha R.K."/>
            <person name="Patterson J."/>
            <person name="Monnat R.J. Jr."/>
            <person name="Barlow S.B."/>
            <person name="Starkenburg S.R."/>
            <person name="Cattolico R.A."/>
        </authorList>
    </citation>
    <scope>NUCLEOTIDE SEQUENCE</scope>
    <source>
        <strain evidence="13">CCMP291</strain>
    </source>
</reference>
<comment type="subcellular location">
    <subcellularLocation>
        <location evidence="2">Cytoplasm</location>
    </subcellularLocation>
</comment>
<evidence type="ECO:0000256" key="5">
    <source>
        <dbReference type="ARBA" id="ARBA00022603"/>
    </source>
</evidence>
<dbReference type="GO" id="GO:0008173">
    <property type="term" value="F:RNA methyltransferase activity"/>
    <property type="evidence" value="ECO:0007669"/>
    <property type="project" value="InterPro"/>
</dbReference>
<dbReference type="Pfam" id="PF04055">
    <property type="entry name" value="Radical_SAM"/>
    <property type="match status" value="1"/>
</dbReference>
<evidence type="ECO:0000256" key="8">
    <source>
        <dbReference type="ARBA" id="ARBA00022723"/>
    </source>
</evidence>
<evidence type="ECO:0000256" key="7">
    <source>
        <dbReference type="ARBA" id="ARBA00022691"/>
    </source>
</evidence>
<dbReference type="SUPFAM" id="SSF102114">
    <property type="entry name" value="Radical SAM enzymes"/>
    <property type="match status" value="1"/>
</dbReference>
<evidence type="ECO:0000256" key="4">
    <source>
        <dbReference type="ARBA" id="ARBA00022490"/>
    </source>
</evidence>
<name>A0A0M0JYT0_9EUKA</name>
<dbReference type="CDD" id="cd01335">
    <property type="entry name" value="Radical_SAM"/>
    <property type="match status" value="1"/>
</dbReference>
<keyword evidence="6" id="KW-0808">Transferase</keyword>
<evidence type="ECO:0000313" key="12">
    <source>
        <dbReference type="EMBL" id="KOO31729.1"/>
    </source>
</evidence>
<evidence type="ECO:0000256" key="2">
    <source>
        <dbReference type="ARBA" id="ARBA00004496"/>
    </source>
</evidence>
<evidence type="ECO:0000256" key="1">
    <source>
        <dbReference type="ARBA" id="ARBA00001966"/>
    </source>
</evidence>
<accession>A0A0M0JYT0</accession>
<evidence type="ECO:0000256" key="3">
    <source>
        <dbReference type="ARBA" id="ARBA00022485"/>
    </source>
</evidence>
<organism evidence="12 13">
    <name type="scientific">Chrysochromulina tobinii</name>
    <dbReference type="NCBI Taxonomy" id="1460289"/>
    <lineage>
        <taxon>Eukaryota</taxon>
        <taxon>Haptista</taxon>
        <taxon>Haptophyta</taxon>
        <taxon>Prymnesiophyceae</taxon>
        <taxon>Prymnesiales</taxon>
        <taxon>Chrysochromulinaceae</taxon>
        <taxon>Chrysochromulina</taxon>
    </lineage>
</organism>
<dbReference type="InterPro" id="IPR013785">
    <property type="entry name" value="Aldolase_TIM"/>
</dbReference>
<keyword evidence="7" id="KW-0949">S-adenosyl-L-methionine</keyword>
<keyword evidence="10" id="KW-0411">Iron-sulfur</keyword>
<evidence type="ECO:0000256" key="9">
    <source>
        <dbReference type="ARBA" id="ARBA00023004"/>
    </source>
</evidence>
<keyword evidence="8" id="KW-0479">Metal-binding</keyword>
<sequence length="349" mass="37276">MLAATDLGAALHGLCATRPPLRFAGKDGSATPPPAGATEKFVLVCAGGEEVEMVAMPAPGLDGAWSLCVSSQVGCRMGCTFCETGRMGLLRNLRVDEIVAQVAMAAHELKLRVGNVIFMGMGEPLDNVDNVICAIRILSDPAGLNVPLSHITVSTSGEAQHVYTLIAALPAVRVAFSLHAANEALRSQLMPINRRVSLAELAAAMRHYLELTKQRVTVQYVLLAGVNDSVAHARELAAFLSTIGPAARLHVNLIPYNPQSGPQPRYTTPSHADCKRFKEELVDAKLFVKIREAKGAEKMAACGQLGNIELRRELNRRREAALAYEDEKLAAAPAPVETAVALSCTALAW</sequence>